<protein>
    <recommendedName>
        <fullName evidence="5">CoA-binding protein</fullName>
    </recommendedName>
</protein>
<dbReference type="PANTHER" id="PTHR43334:SF1">
    <property type="entry name" value="3-HYDROXYPROPIONATE--COA LIGASE [ADP-FORMING]"/>
    <property type="match status" value="1"/>
</dbReference>
<keyword evidence="2" id="KW-0547">Nucleotide-binding</keyword>
<evidence type="ECO:0000256" key="3">
    <source>
        <dbReference type="ARBA" id="ARBA00022840"/>
    </source>
</evidence>
<name>X0ZH56_9ZZZZ</name>
<dbReference type="EMBL" id="BART01002317">
    <property type="protein sequence ID" value="GAG59703.1"/>
    <property type="molecule type" value="Genomic_DNA"/>
</dbReference>
<keyword evidence="1" id="KW-0436">Ligase</keyword>
<evidence type="ECO:0008006" key="5">
    <source>
        <dbReference type="Google" id="ProtNLM"/>
    </source>
</evidence>
<dbReference type="GO" id="GO:0016874">
    <property type="term" value="F:ligase activity"/>
    <property type="evidence" value="ECO:0007669"/>
    <property type="project" value="UniProtKB-KW"/>
</dbReference>
<keyword evidence="3" id="KW-0067">ATP-binding</keyword>
<evidence type="ECO:0000256" key="1">
    <source>
        <dbReference type="ARBA" id="ARBA00022598"/>
    </source>
</evidence>
<reference evidence="4" key="1">
    <citation type="journal article" date="2014" name="Front. Microbiol.">
        <title>High frequency of phylogenetically diverse reductive dehalogenase-homologous genes in deep subseafloor sedimentary metagenomes.</title>
        <authorList>
            <person name="Kawai M."/>
            <person name="Futagami T."/>
            <person name="Toyoda A."/>
            <person name="Takaki Y."/>
            <person name="Nishi S."/>
            <person name="Hori S."/>
            <person name="Arai W."/>
            <person name="Tsubouchi T."/>
            <person name="Morono Y."/>
            <person name="Uchiyama I."/>
            <person name="Ito T."/>
            <person name="Fujiyama A."/>
            <person name="Inagaki F."/>
            <person name="Takami H."/>
        </authorList>
    </citation>
    <scope>NUCLEOTIDE SEQUENCE</scope>
    <source>
        <strain evidence="4">Expedition CK06-06</strain>
    </source>
</reference>
<dbReference type="Gene3D" id="3.30.470.20">
    <property type="entry name" value="ATP-grasp fold, B domain"/>
    <property type="match status" value="1"/>
</dbReference>
<comment type="caution">
    <text evidence="4">The sequence shown here is derived from an EMBL/GenBank/DDBJ whole genome shotgun (WGS) entry which is preliminary data.</text>
</comment>
<dbReference type="GO" id="GO:0005524">
    <property type="term" value="F:ATP binding"/>
    <property type="evidence" value="ECO:0007669"/>
    <property type="project" value="UniProtKB-KW"/>
</dbReference>
<evidence type="ECO:0000313" key="4">
    <source>
        <dbReference type="EMBL" id="GAG59703.1"/>
    </source>
</evidence>
<dbReference type="AlphaFoldDB" id="X0ZH56"/>
<sequence>FIKDKKETIIGMSEDPQFGPMIMFGLGGIYVEALKDVSFRIAPLSRQVAREMVEEIKTIKLLKGTRGEDPSDIDSIIEIILRVSQLVTDFPEILEMDINPLFVKKQGEGSIAGDVRIRIGG</sequence>
<dbReference type="PANTHER" id="PTHR43334">
    <property type="entry name" value="ACETATE--COA LIGASE [ADP-FORMING]"/>
    <property type="match status" value="1"/>
</dbReference>
<organism evidence="4">
    <name type="scientific">marine sediment metagenome</name>
    <dbReference type="NCBI Taxonomy" id="412755"/>
    <lineage>
        <taxon>unclassified sequences</taxon>
        <taxon>metagenomes</taxon>
        <taxon>ecological metagenomes</taxon>
    </lineage>
</organism>
<accession>X0ZH56</accession>
<dbReference type="Pfam" id="PF13549">
    <property type="entry name" value="ATP-grasp_5"/>
    <property type="match status" value="1"/>
</dbReference>
<dbReference type="SUPFAM" id="SSF56059">
    <property type="entry name" value="Glutathione synthetase ATP-binding domain-like"/>
    <property type="match status" value="1"/>
</dbReference>
<gene>
    <name evidence="4" type="ORF">S01H4_07174</name>
</gene>
<feature type="non-terminal residue" evidence="4">
    <location>
        <position position="1"/>
    </location>
</feature>
<proteinExistence type="predicted"/>
<dbReference type="InterPro" id="IPR051538">
    <property type="entry name" value="Acyl-CoA_Synth/Transferase"/>
</dbReference>
<evidence type="ECO:0000256" key="2">
    <source>
        <dbReference type="ARBA" id="ARBA00022741"/>
    </source>
</evidence>